<dbReference type="PANTHER" id="PTHR30614:SF20">
    <property type="entry name" value="GLUTAMINE TRANSPORT SYSTEM PERMEASE PROTEIN GLNP"/>
    <property type="match status" value="1"/>
</dbReference>
<dbReference type="Pfam" id="PF00528">
    <property type="entry name" value="BPD_transp_1"/>
    <property type="match status" value="1"/>
</dbReference>
<dbReference type="InterPro" id="IPR018313">
    <property type="entry name" value="SBP_3_CS"/>
</dbReference>
<comment type="subcellular location">
    <subcellularLocation>
        <location evidence="1 11">Cell membrane</location>
        <topology evidence="1 11">Multi-pass membrane protein</topology>
    </subcellularLocation>
</comment>
<evidence type="ECO:0000256" key="5">
    <source>
        <dbReference type="ARBA" id="ARBA00022475"/>
    </source>
</evidence>
<accession>A0A848M6V2</accession>
<dbReference type="Proteomes" id="UP000565468">
    <property type="component" value="Unassembled WGS sequence"/>
</dbReference>
<dbReference type="GO" id="GO:0043190">
    <property type="term" value="C:ATP-binding cassette (ABC) transporter complex"/>
    <property type="evidence" value="ECO:0007669"/>
    <property type="project" value="InterPro"/>
</dbReference>
<comment type="caution">
    <text evidence="14">The sequence shown here is derived from an EMBL/GenBank/DDBJ whole genome shotgun (WGS) entry which is preliminary data.</text>
</comment>
<proteinExistence type="inferred from homology"/>
<dbReference type="AlphaFoldDB" id="A0A848M6V2"/>
<evidence type="ECO:0000259" key="13">
    <source>
        <dbReference type="PROSITE" id="PS50928"/>
    </source>
</evidence>
<dbReference type="InterPro" id="IPR001638">
    <property type="entry name" value="Solute-binding_3/MltF_N"/>
</dbReference>
<evidence type="ECO:0000256" key="6">
    <source>
        <dbReference type="ARBA" id="ARBA00022692"/>
    </source>
</evidence>
<organism evidence="14 15">
    <name type="scientific">Paenibacillus lemnae</name>
    <dbReference type="NCBI Taxonomy" id="1330551"/>
    <lineage>
        <taxon>Bacteria</taxon>
        <taxon>Bacillati</taxon>
        <taxon>Bacillota</taxon>
        <taxon>Bacilli</taxon>
        <taxon>Bacillales</taxon>
        <taxon>Paenibacillaceae</taxon>
        <taxon>Paenibacillus</taxon>
    </lineage>
</organism>
<feature type="transmembrane region" description="Helical" evidence="11">
    <location>
        <begin position="452"/>
        <end position="473"/>
    </location>
</feature>
<dbReference type="Gene3D" id="1.10.3720.10">
    <property type="entry name" value="MetI-like"/>
    <property type="match status" value="1"/>
</dbReference>
<comment type="similarity">
    <text evidence="3">Belongs to the bacterial solute-binding protein 3 family.</text>
</comment>
<keyword evidence="7 12" id="KW-0732">Signal</keyword>
<keyword evidence="10 11" id="KW-0472">Membrane</keyword>
<comment type="similarity">
    <text evidence="2">Belongs to the binding-protein-dependent transport system permease family. HisMQ subfamily.</text>
</comment>
<dbReference type="InterPro" id="IPR043429">
    <property type="entry name" value="ArtM/GltK/GlnP/TcyL/YhdX-like"/>
</dbReference>
<dbReference type="GO" id="GO:0022857">
    <property type="term" value="F:transmembrane transporter activity"/>
    <property type="evidence" value="ECO:0007669"/>
    <property type="project" value="InterPro"/>
</dbReference>
<dbReference type="PANTHER" id="PTHR30614">
    <property type="entry name" value="MEMBRANE COMPONENT OF AMINO ACID ABC TRANSPORTER"/>
    <property type="match status" value="1"/>
</dbReference>
<dbReference type="InterPro" id="IPR035906">
    <property type="entry name" value="MetI-like_sf"/>
</dbReference>
<dbReference type="InterPro" id="IPR000515">
    <property type="entry name" value="MetI-like"/>
</dbReference>
<dbReference type="SMART" id="SM00062">
    <property type="entry name" value="PBPb"/>
    <property type="match status" value="1"/>
</dbReference>
<keyword evidence="15" id="KW-1185">Reference proteome</keyword>
<reference evidence="14 15" key="1">
    <citation type="submission" date="2020-04" db="EMBL/GenBank/DDBJ databases">
        <title>Paenibacillus algicola sp. nov., a novel marine bacterium producing alginate lyase.</title>
        <authorList>
            <person name="Huang H."/>
        </authorList>
    </citation>
    <scope>NUCLEOTIDE SEQUENCE [LARGE SCALE GENOMIC DNA]</scope>
    <source>
        <strain evidence="14 15">L7-75</strain>
    </source>
</reference>
<evidence type="ECO:0000256" key="3">
    <source>
        <dbReference type="ARBA" id="ARBA00010333"/>
    </source>
</evidence>
<name>A0A848M6V2_PAELE</name>
<dbReference type="CDD" id="cd06261">
    <property type="entry name" value="TM_PBP2"/>
    <property type="match status" value="1"/>
</dbReference>
<evidence type="ECO:0000313" key="14">
    <source>
        <dbReference type="EMBL" id="NMO95920.1"/>
    </source>
</evidence>
<evidence type="ECO:0000256" key="9">
    <source>
        <dbReference type="ARBA" id="ARBA00022989"/>
    </source>
</evidence>
<dbReference type="RefSeq" id="WP_169504702.1">
    <property type="nucleotide sequence ID" value="NZ_JABBPN010000006.1"/>
</dbReference>
<dbReference type="NCBIfam" id="TIGR01726">
    <property type="entry name" value="HEQRo_perm_3TM"/>
    <property type="match status" value="1"/>
</dbReference>
<keyword evidence="9 11" id="KW-1133">Transmembrane helix</keyword>
<evidence type="ECO:0000256" key="4">
    <source>
        <dbReference type="ARBA" id="ARBA00022448"/>
    </source>
</evidence>
<dbReference type="SUPFAM" id="SSF53850">
    <property type="entry name" value="Periplasmic binding protein-like II"/>
    <property type="match status" value="1"/>
</dbReference>
<feature type="chain" id="PRO_5038468390" evidence="12">
    <location>
        <begin position="24"/>
        <end position="483"/>
    </location>
</feature>
<evidence type="ECO:0000256" key="8">
    <source>
        <dbReference type="ARBA" id="ARBA00022970"/>
    </source>
</evidence>
<evidence type="ECO:0000256" key="1">
    <source>
        <dbReference type="ARBA" id="ARBA00004651"/>
    </source>
</evidence>
<keyword evidence="4 11" id="KW-0813">Transport</keyword>
<evidence type="ECO:0000256" key="10">
    <source>
        <dbReference type="ARBA" id="ARBA00023136"/>
    </source>
</evidence>
<sequence length="483" mass="53487">MRTKMKISMLLLMVILLSVGSIAGIAGAEQEKKTIILGTSADYMPYEFHKTIDGVDTIVGFDIEIAKEIAKDLGAELVIKDTSFDALLPELTSGRVDFVISGMNPTEERRKSIDFSIPYYRAEQSIVVRKEDQEKYSTMESLEGARIGVQKASVQEGIAANIPNAQVTSLDKIPDLLLQLDTGRVDAVIAEYPIANANMDIETMAITDAKPVSENDEYAVGVRKGNEELLNSINQTLERLVQNDLVQKYVDEAGDLAAGRVKEELNTFEFFWKYRDYYLKGIQFTLLISALGVFFGFILGLVLALMRMSGISILKFLSTAYIEVFRGTPMLVQLFIIHYSLPAFDIKFTPIQSGILTLSLNSAAYLAEIFRAGIQGVDRGQLEAARSLGMSRVAAMRHIVLPQAFKAVLPAIGNEFIVIIKESSIVSFIGVFDLMYQSQILRGSTFAPLNPLLVAAIIYFILTFTLSKLMGVLERRLSASDHR</sequence>
<keyword evidence="6 11" id="KW-0812">Transmembrane</keyword>
<protein>
    <submittedName>
        <fullName evidence="14">ABC transporter substrate-binding protein/permease</fullName>
    </submittedName>
</protein>
<feature type="domain" description="ABC transmembrane type-1" evidence="13">
    <location>
        <begin position="282"/>
        <end position="470"/>
    </location>
</feature>
<dbReference type="Pfam" id="PF00497">
    <property type="entry name" value="SBP_bac_3"/>
    <property type="match status" value="1"/>
</dbReference>
<keyword evidence="5" id="KW-1003">Cell membrane</keyword>
<keyword evidence="8" id="KW-0029">Amino-acid transport</keyword>
<evidence type="ECO:0000256" key="7">
    <source>
        <dbReference type="ARBA" id="ARBA00022729"/>
    </source>
</evidence>
<feature type="signal peptide" evidence="12">
    <location>
        <begin position="1"/>
        <end position="23"/>
    </location>
</feature>
<dbReference type="Gene3D" id="3.40.190.10">
    <property type="entry name" value="Periplasmic binding protein-like II"/>
    <property type="match status" value="2"/>
</dbReference>
<evidence type="ECO:0000256" key="11">
    <source>
        <dbReference type="RuleBase" id="RU363032"/>
    </source>
</evidence>
<feature type="transmembrane region" description="Helical" evidence="11">
    <location>
        <begin position="284"/>
        <end position="306"/>
    </location>
</feature>
<evidence type="ECO:0000256" key="2">
    <source>
        <dbReference type="ARBA" id="ARBA00010072"/>
    </source>
</evidence>
<dbReference type="SUPFAM" id="SSF161098">
    <property type="entry name" value="MetI-like"/>
    <property type="match status" value="1"/>
</dbReference>
<dbReference type="PROSITE" id="PS50928">
    <property type="entry name" value="ABC_TM1"/>
    <property type="match status" value="1"/>
</dbReference>
<dbReference type="InterPro" id="IPR010065">
    <property type="entry name" value="AA_ABC_transptr_permease_3TM"/>
</dbReference>
<evidence type="ECO:0000256" key="12">
    <source>
        <dbReference type="SAM" id="SignalP"/>
    </source>
</evidence>
<gene>
    <name evidence="14" type="ORF">HII30_09080</name>
</gene>
<evidence type="ECO:0000313" key="15">
    <source>
        <dbReference type="Proteomes" id="UP000565468"/>
    </source>
</evidence>
<dbReference type="FunFam" id="1.10.3720.10:FF:000033">
    <property type="entry name" value="Polar amino acid ABC transporter permease"/>
    <property type="match status" value="1"/>
</dbReference>
<dbReference type="GO" id="GO:0006865">
    <property type="term" value="P:amino acid transport"/>
    <property type="evidence" value="ECO:0007669"/>
    <property type="project" value="UniProtKB-KW"/>
</dbReference>
<dbReference type="PROSITE" id="PS01039">
    <property type="entry name" value="SBP_BACTERIAL_3"/>
    <property type="match status" value="1"/>
</dbReference>
<dbReference type="EMBL" id="JABBPN010000006">
    <property type="protein sequence ID" value="NMO95920.1"/>
    <property type="molecule type" value="Genomic_DNA"/>
</dbReference>